<keyword evidence="1" id="KW-0732">Signal</keyword>
<name>A0A3D8LB35_9BACT</name>
<dbReference type="InterPro" id="IPR001478">
    <property type="entry name" value="PDZ"/>
</dbReference>
<gene>
    <name evidence="5" type="ORF">DXT99_13365</name>
</gene>
<dbReference type="Gene3D" id="1.10.390.10">
    <property type="entry name" value="Neutral Protease Domain 2"/>
    <property type="match status" value="1"/>
</dbReference>
<evidence type="ECO:0000313" key="5">
    <source>
        <dbReference type="EMBL" id="RDV14651.1"/>
    </source>
</evidence>
<evidence type="ECO:0000256" key="1">
    <source>
        <dbReference type="SAM" id="SignalP"/>
    </source>
</evidence>
<protein>
    <submittedName>
        <fullName evidence="5">M61 family peptidase</fullName>
    </submittedName>
</protein>
<feature type="signal peptide" evidence="1">
    <location>
        <begin position="1"/>
        <end position="22"/>
    </location>
</feature>
<dbReference type="SUPFAM" id="SSF50156">
    <property type="entry name" value="PDZ domain-like"/>
    <property type="match status" value="1"/>
</dbReference>
<dbReference type="Pfam" id="PF13180">
    <property type="entry name" value="PDZ_2"/>
    <property type="match status" value="1"/>
</dbReference>
<feature type="domain" description="Peptidase M61 N-terminal" evidence="4">
    <location>
        <begin position="28"/>
        <end position="191"/>
    </location>
</feature>
<feature type="chain" id="PRO_5017746705" evidence="1">
    <location>
        <begin position="23"/>
        <end position="616"/>
    </location>
</feature>
<keyword evidence="6" id="KW-1185">Reference proteome</keyword>
<accession>A0A3D8LB35</accession>
<dbReference type="Gene3D" id="2.30.42.10">
    <property type="match status" value="1"/>
</dbReference>
<evidence type="ECO:0000259" key="4">
    <source>
        <dbReference type="Pfam" id="PF17899"/>
    </source>
</evidence>
<dbReference type="InterPro" id="IPR040756">
    <property type="entry name" value="Peptidase_M61_N"/>
</dbReference>
<dbReference type="InterPro" id="IPR007963">
    <property type="entry name" value="Peptidase_M61_catalytic"/>
</dbReference>
<dbReference type="SUPFAM" id="SSF55486">
    <property type="entry name" value="Metalloproteases ('zincins'), catalytic domain"/>
    <property type="match status" value="1"/>
</dbReference>
<dbReference type="PIRSF" id="PIRSF016493">
    <property type="entry name" value="Glycyl_aminpptds"/>
    <property type="match status" value="1"/>
</dbReference>
<sequence>MKHKLYSLLGLALGLMVQPVLAQQKVDYRLSFPNAVHHEAEIQVTFSDIKADTLKVLMPRTSPGRYAIHEFAKNVYNVRATDAQGKPLQIFRPGTNEWDVLGHDGTVTVNYTLFADHADGTYAGVDETHAHLNMPATLMYAETFKTSPAYVTFDMPQGKNWKVATQLKQQQGNTYFAPDFQYLMDSPTELSDFSLEEWTVQENGKTKTIQVALHHQGTPAQFQEYVAKTKKIVAEQRAVFGQLPDYDFDRYTFIGCYMPQAVGDGMEHRNSTILTSSRPLGTAMNALLNTVSHEKFHAWNVERIRPKSLEPFNFQEANMSEALWLAEGFTSYYGDMIMARSGIFDIKKYASDLAGDLNYVLLSPGREFHSLVEMSMQASFVDAARSVDPVNRHNTFVSYYTYGSMTGLALDMMLRQNYNKTLDDYMQALWRKYGQPEKPYTLADLEETLAEVSGDKAWAGQFFRNSVQGSHLPDFTPLLAKAGFELRKAKPGEAMIAMVPLKYSEEGAELMSGTFVNSGAYKAGLDRTDVILTLDGQKIKREKDLQKVLSKYKPGDTIPVTFSRLGQTRSTKLVLDEVPTLEVVPYEAIGKQLTPEMQQFRQAWLGSKANGSATTN</sequence>
<dbReference type="Pfam" id="PF05299">
    <property type="entry name" value="Peptidase_M61"/>
    <property type="match status" value="1"/>
</dbReference>
<dbReference type="Proteomes" id="UP000256708">
    <property type="component" value="Unassembled WGS sequence"/>
</dbReference>
<dbReference type="OrthoDB" id="9778516at2"/>
<dbReference type="InterPro" id="IPR036034">
    <property type="entry name" value="PDZ_sf"/>
</dbReference>
<organism evidence="5 6">
    <name type="scientific">Pontibacter diazotrophicus</name>
    <dbReference type="NCBI Taxonomy" id="1400979"/>
    <lineage>
        <taxon>Bacteria</taxon>
        <taxon>Pseudomonadati</taxon>
        <taxon>Bacteroidota</taxon>
        <taxon>Cytophagia</taxon>
        <taxon>Cytophagales</taxon>
        <taxon>Hymenobacteraceae</taxon>
        <taxon>Pontibacter</taxon>
    </lineage>
</organism>
<evidence type="ECO:0000259" key="3">
    <source>
        <dbReference type="Pfam" id="PF13180"/>
    </source>
</evidence>
<comment type="caution">
    <text evidence="5">The sequence shown here is derived from an EMBL/GenBank/DDBJ whole genome shotgun (WGS) entry which is preliminary data.</text>
</comment>
<reference evidence="6" key="1">
    <citation type="submission" date="2018-08" db="EMBL/GenBank/DDBJ databases">
        <authorList>
            <person name="Liu Z.-W."/>
            <person name="Du Z.-J."/>
        </authorList>
    </citation>
    <scope>NUCLEOTIDE SEQUENCE [LARGE SCALE GENOMIC DNA]</scope>
    <source>
        <strain evidence="6">H4X</strain>
    </source>
</reference>
<dbReference type="EMBL" id="QRGR01000013">
    <property type="protein sequence ID" value="RDV14651.1"/>
    <property type="molecule type" value="Genomic_DNA"/>
</dbReference>
<evidence type="ECO:0000313" key="6">
    <source>
        <dbReference type="Proteomes" id="UP000256708"/>
    </source>
</evidence>
<dbReference type="RefSeq" id="WP_115566062.1">
    <property type="nucleotide sequence ID" value="NZ_QRGR01000013.1"/>
</dbReference>
<dbReference type="Gene3D" id="2.60.40.3650">
    <property type="match status" value="1"/>
</dbReference>
<dbReference type="AlphaFoldDB" id="A0A3D8LB35"/>
<evidence type="ECO:0000259" key="2">
    <source>
        <dbReference type="Pfam" id="PF05299"/>
    </source>
</evidence>
<proteinExistence type="predicted"/>
<feature type="domain" description="PDZ" evidence="3">
    <location>
        <begin position="519"/>
        <end position="573"/>
    </location>
</feature>
<dbReference type="Pfam" id="PF17899">
    <property type="entry name" value="Peptidase_M61_N"/>
    <property type="match status" value="1"/>
</dbReference>
<dbReference type="InterPro" id="IPR024191">
    <property type="entry name" value="Peptidase_M61"/>
</dbReference>
<dbReference type="InterPro" id="IPR027268">
    <property type="entry name" value="Peptidase_M4/M1_CTD_sf"/>
</dbReference>
<feature type="domain" description="Peptidase M61 catalytic" evidence="2">
    <location>
        <begin position="287"/>
        <end position="405"/>
    </location>
</feature>